<keyword evidence="7" id="KW-0479">Metal-binding</keyword>
<dbReference type="RefSeq" id="WP_150043976.1">
    <property type="nucleotide sequence ID" value="NZ_OW485601.1"/>
</dbReference>
<evidence type="ECO:0000259" key="14">
    <source>
        <dbReference type="Pfam" id="PF02163"/>
    </source>
</evidence>
<evidence type="ECO:0000256" key="4">
    <source>
        <dbReference type="ARBA" id="ARBA00022475"/>
    </source>
</evidence>
<name>A0A5M6IM39_9PROT</name>
<dbReference type="OrthoDB" id="9800627at2"/>
<keyword evidence="10 13" id="KW-1133">Transmembrane helix</keyword>
<dbReference type="AlphaFoldDB" id="A0A5M6IM39"/>
<accession>A0A5M6IM39</accession>
<dbReference type="InterPro" id="IPR008915">
    <property type="entry name" value="Peptidase_M50"/>
</dbReference>
<reference evidence="15 16" key="1">
    <citation type="submission" date="2019-09" db="EMBL/GenBank/DDBJ databases">
        <title>Genome sequence of Rhodovastum atsumiense, a diverse member of the Acetobacteraceae family of non-sulfur purple photosynthetic bacteria.</title>
        <authorList>
            <person name="Meyer T."/>
            <person name="Kyndt J."/>
        </authorList>
    </citation>
    <scope>NUCLEOTIDE SEQUENCE [LARGE SCALE GENOMIC DNA]</scope>
    <source>
        <strain evidence="15 16">DSM 21279</strain>
    </source>
</reference>
<evidence type="ECO:0000256" key="5">
    <source>
        <dbReference type="ARBA" id="ARBA00022670"/>
    </source>
</evidence>
<gene>
    <name evidence="15" type="ORF">F1189_24880</name>
</gene>
<feature type="domain" description="Peptidase M50" evidence="14">
    <location>
        <begin position="131"/>
        <end position="169"/>
    </location>
</feature>
<evidence type="ECO:0000256" key="7">
    <source>
        <dbReference type="ARBA" id="ARBA00022723"/>
    </source>
</evidence>
<feature type="transmembrane region" description="Helical" evidence="13">
    <location>
        <begin position="95"/>
        <end position="116"/>
    </location>
</feature>
<dbReference type="GO" id="GO:0006508">
    <property type="term" value="P:proteolysis"/>
    <property type="evidence" value="ECO:0007669"/>
    <property type="project" value="UniProtKB-KW"/>
</dbReference>
<feature type="transmembrane region" description="Helical" evidence="13">
    <location>
        <begin position="128"/>
        <end position="150"/>
    </location>
</feature>
<dbReference type="Proteomes" id="UP000325255">
    <property type="component" value="Unassembled WGS sequence"/>
</dbReference>
<protein>
    <submittedName>
        <fullName evidence="15">Site-2 protease family protein</fullName>
    </submittedName>
</protein>
<dbReference type="CDD" id="cd06158">
    <property type="entry name" value="S2P-M50_like_1"/>
    <property type="match status" value="1"/>
</dbReference>
<comment type="caution">
    <text evidence="15">The sequence shown here is derived from an EMBL/GenBank/DDBJ whole genome shotgun (WGS) entry which is preliminary data.</text>
</comment>
<keyword evidence="12 13" id="KW-0472">Membrane</keyword>
<dbReference type="Pfam" id="PF02163">
    <property type="entry name" value="Peptidase_M50"/>
    <property type="match status" value="1"/>
</dbReference>
<evidence type="ECO:0000256" key="13">
    <source>
        <dbReference type="SAM" id="Phobius"/>
    </source>
</evidence>
<evidence type="ECO:0000256" key="2">
    <source>
        <dbReference type="ARBA" id="ARBA00004651"/>
    </source>
</evidence>
<keyword evidence="16" id="KW-1185">Reference proteome</keyword>
<keyword evidence="8" id="KW-0378">Hydrolase</keyword>
<dbReference type="InterPro" id="IPR044537">
    <property type="entry name" value="Rip2-like"/>
</dbReference>
<dbReference type="PANTHER" id="PTHR35864">
    <property type="entry name" value="ZINC METALLOPROTEASE MJ0611-RELATED"/>
    <property type="match status" value="1"/>
</dbReference>
<dbReference type="PANTHER" id="PTHR35864:SF1">
    <property type="entry name" value="ZINC METALLOPROTEASE YWHC-RELATED"/>
    <property type="match status" value="1"/>
</dbReference>
<organism evidence="15 16">
    <name type="scientific">Rhodovastum atsumiense</name>
    <dbReference type="NCBI Taxonomy" id="504468"/>
    <lineage>
        <taxon>Bacteria</taxon>
        <taxon>Pseudomonadati</taxon>
        <taxon>Pseudomonadota</taxon>
        <taxon>Alphaproteobacteria</taxon>
        <taxon>Acetobacterales</taxon>
        <taxon>Acetobacteraceae</taxon>
        <taxon>Rhodovastum</taxon>
    </lineage>
</organism>
<evidence type="ECO:0000256" key="10">
    <source>
        <dbReference type="ARBA" id="ARBA00022989"/>
    </source>
</evidence>
<proteinExistence type="inferred from homology"/>
<evidence type="ECO:0000313" key="16">
    <source>
        <dbReference type="Proteomes" id="UP000325255"/>
    </source>
</evidence>
<keyword evidence="11" id="KW-0482">Metalloprotease</keyword>
<feature type="transmembrane region" description="Helical" evidence="13">
    <location>
        <begin position="53"/>
        <end position="74"/>
    </location>
</feature>
<keyword evidence="4" id="KW-1003">Cell membrane</keyword>
<comment type="subcellular location">
    <subcellularLocation>
        <location evidence="2">Cell membrane</location>
        <topology evidence="2">Multi-pass membrane protein</topology>
    </subcellularLocation>
</comment>
<dbReference type="GO" id="GO:0008237">
    <property type="term" value="F:metallopeptidase activity"/>
    <property type="evidence" value="ECO:0007669"/>
    <property type="project" value="UniProtKB-KW"/>
</dbReference>
<dbReference type="EMBL" id="VWPK01000054">
    <property type="protein sequence ID" value="KAA5609311.1"/>
    <property type="molecule type" value="Genomic_DNA"/>
</dbReference>
<comment type="cofactor">
    <cofactor evidence="1">
        <name>Zn(2+)</name>
        <dbReference type="ChEBI" id="CHEBI:29105"/>
    </cofactor>
</comment>
<sequence length="243" mass="26159">MEWVLSFVAVVVAIILHEIAHGYAALALGDDTAKRMGRLSLNPLVHVDRVGTIIVPGLFLIAQALARTGGGVFFGWAKPVPIDIRRLPNPRRSMALVALAGPLMNYALAFLALLLLHATPLLPWEPRLWAIGFLAFFLMANLALGTFNLLPIPPLDGGRIAVGVLPERLAIAWAGMERAGIAVVLLVVFLLPAALAEFGIGFDPLRWWLHGIADPIFRFLAALAGHPRDLVIVLRFLDGDGGG</sequence>
<dbReference type="InterPro" id="IPR052348">
    <property type="entry name" value="Metallopeptidase_M50B"/>
</dbReference>
<comment type="similarity">
    <text evidence="3">Belongs to the peptidase M50B family.</text>
</comment>
<dbReference type="GO" id="GO:0005886">
    <property type="term" value="C:plasma membrane"/>
    <property type="evidence" value="ECO:0007669"/>
    <property type="project" value="UniProtKB-SubCell"/>
</dbReference>
<evidence type="ECO:0000313" key="15">
    <source>
        <dbReference type="EMBL" id="KAA5609311.1"/>
    </source>
</evidence>
<keyword evidence="5 15" id="KW-0645">Protease</keyword>
<dbReference type="GO" id="GO:0046872">
    <property type="term" value="F:metal ion binding"/>
    <property type="evidence" value="ECO:0007669"/>
    <property type="project" value="UniProtKB-KW"/>
</dbReference>
<keyword evidence="6 13" id="KW-0812">Transmembrane</keyword>
<evidence type="ECO:0000256" key="3">
    <source>
        <dbReference type="ARBA" id="ARBA00007931"/>
    </source>
</evidence>
<evidence type="ECO:0000256" key="9">
    <source>
        <dbReference type="ARBA" id="ARBA00022833"/>
    </source>
</evidence>
<evidence type="ECO:0000256" key="8">
    <source>
        <dbReference type="ARBA" id="ARBA00022801"/>
    </source>
</evidence>
<evidence type="ECO:0000256" key="11">
    <source>
        <dbReference type="ARBA" id="ARBA00023049"/>
    </source>
</evidence>
<evidence type="ECO:0000256" key="6">
    <source>
        <dbReference type="ARBA" id="ARBA00022692"/>
    </source>
</evidence>
<evidence type="ECO:0000256" key="12">
    <source>
        <dbReference type="ARBA" id="ARBA00023136"/>
    </source>
</evidence>
<keyword evidence="9" id="KW-0862">Zinc</keyword>
<evidence type="ECO:0000256" key="1">
    <source>
        <dbReference type="ARBA" id="ARBA00001947"/>
    </source>
</evidence>
<feature type="transmembrane region" description="Helical" evidence="13">
    <location>
        <begin position="171"/>
        <end position="195"/>
    </location>
</feature>